<dbReference type="PANTHER" id="PTHR45138:SF9">
    <property type="entry name" value="DIGUANYLATE CYCLASE DGCM-RELATED"/>
    <property type="match status" value="1"/>
</dbReference>
<feature type="transmembrane region" description="Helical" evidence="3">
    <location>
        <begin position="12"/>
        <end position="32"/>
    </location>
</feature>
<dbReference type="SMART" id="SM00267">
    <property type="entry name" value="GGDEF"/>
    <property type="match status" value="1"/>
</dbReference>
<dbReference type="Pfam" id="PF22588">
    <property type="entry name" value="dCache_1_like"/>
    <property type="match status" value="1"/>
</dbReference>
<dbReference type="EC" id="2.7.7.65" evidence="1"/>
<dbReference type="PROSITE" id="PS50113">
    <property type="entry name" value="PAC"/>
    <property type="match status" value="1"/>
</dbReference>
<protein>
    <recommendedName>
        <fullName evidence="1">diguanylate cyclase</fullName>
        <ecNumber evidence="1">2.7.7.65</ecNumber>
    </recommendedName>
</protein>
<dbReference type="GO" id="GO:1902201">
    <property type="term" value="P:negative regulation of bacterial-type flagellum-dependent cell motility"/>
    <property type="evidence" value="ECO:0007669"/>
    <property type="project" value="TreeGrafter"/>
</dbReference>
<accession>A0A1M6ZF13</accession>
<keyword evidence="3" id="KW-0812">Transmembrane</keyword>
<dbReference type="OrthoDB" id="9812260at2"/>
<dbReference type="GO" id="GO:0043709">
    <property type="term" value="P:cell adhesion involved in single-species biofilm formation"/>
    <property type="evidence" value="ECO:0007669"/>
    <property type="project" value="TreeGrafter"/>
</dbReference>
<feature type="transmembrane region" description="Helical" evidence="3">
    <location>
        <begin position="290"/>
        <end position="308"/>
    </location>
</feature>
<dbReference type="GO" id="GO:0052621">
    <property type="term" value="F:diguanylate cyclase activity"/>
    <property type="evidence" value="ECO:0007669"/>
    <property type="project" value="UniProtKB-EC"/>
</dbReference>
<evidence type="ECO:0000313" key="8">
    <source>
        <dbReference type="Proteomes" id="UP000189935"/>
    </source>
</evidence>
<organism evidence="7 8">
    <name type="scientific">Bradyrhizobium lablabi</name>
    <dbReference type="NCBI Taxonomy" id="722472"/>
    <lineage>
        <taxon>Bacteria</taxon>
        <taxon>Pseudomonadati</taxon>
        <taxon>Pseudomonadota</taxon>
        <taxon>Alphaproteobacteria</taxon>
        <taxon>Hyphomicrobiales</taxon>
        <taxon>Nitrobacteraceae</taxon>
        <taxon>Bradyrhizobium</taxon>
    </lineage>
</organism>
<feature type="domain" description="PAS" evidence="4">
    <location>
        <begin position="324"/>
        <end position="394"/>
    </location>
</feature>
<dbReference type="PROSITE" id="PS50887">
    <property type="entry name" value="GGDEF"/>
    <property type="match status" value="1"/>
</dbReference>
<dbReference type="InterPro" id="IPR013656">
    <property type="entry name" value="PAS_4"/>
</dbReference>
<reference evidence="7 8" key="1">
    <citation type="submission" date="2016-11" db="EMBL/GenBank/DDBJ databases">
        <authorList>
            <person name="Jaros S."/>
            <person name="Januszkiewicz K."/>
            <person name="Wedrychowicz H."/>
        </authorList>
    </citation>
    <scope>NUCLEOTIDE SEQUENCE [LARGE SCALE GENOMIC DNA]</scope>
    <source>
        <strain evidence="7 8">GAS499</strain>
    </source>
</reference>
<dbReference type="NCBIfam" id="TIGR00254">
    <property type="entry name" value="GGDEF"/>
    <property type="match status" value="1"/>
</dbReference>
<dbReference type="CDD" id="cd01949">
    <property type="entry name" value="GGDEF"/>
    <property type="match status" value="1"/>
</dbReference>
<dbReference type="EMBL" id="LT670844">
    <property type="protein sequence ID" value="SHL28959.1"/>
    <property type="molecule type" value="Genomic_DNA"/>
</dbReference>
<dbReference type="Gene3D" id="3.30.450.20">
    <property type="entry name" value="PAS domain"/>
    <property type="match status" value="3"/>
</dbReference>
<comment type="catalytic activity">
    <reaction evidence="2">
        <text>2 GTP = 3',3'-c-di-GMP + 2 diphosphate</text>
        <dbReference type="Rhea" id="RHEA:24898"/>
        <dbReference type="ChEBI" id="CHEBI:33019"/>
        <dbReference type="ChEBI" id="CHEBI:37565"/>
        <dbReference type="ChEBI" id="CHEBI:58805"/>
        <dbReference type="EC" id="2.7.7.65"/>
    </reaction>
</comment>
<dbReference type="PANTHER" id="PTHR45138">
    <property type="entry name" value="REGULATORY COMPONENTS OF SENSORY TRANSDUCTION SYSTEM"/>
    <property type="match status" value="1"/>
</dbReference>
<evidence type="ECO:0000256" key="2">
    <source>
        <dbReference type="ARBA" id="ARBA00034247"/>
    </source>
</evidence>
<feature type="domain" description="PAC" evidence="5">
    <location>
        <begin position="398"/>
        <end position="450"/>
    </location>
</feature>
<dbReference type="RefSeq" id="WP_079542835.1">
    <property type="nucleotide sequence ID" value="NZ_LT670844.1"/>
</dbReference>
<dbReference type="PROSITE" id="PS50112">
    <property type="entry name" value="PAS"/>
    <property type="match status" value="1"/>
</dbReference>
<dbReference type="InterPro" id="IPR000700">
    <property type="entry name" value="PAS-assoc_C"/>
</dbReference>
<dbReference type="SUPFAM" id="SSF55073">
    <property type="entry name" value="Nucleotide cyclase"/>
    <property type="match status" value="1"/>
</dbReference>
<dbReference type="InterPro" id="IPR035965">
    <property type="entry name" value="PAS-like_dom_sf"/>
</dbReference>
<evidence type="ECO:0000256" key="3">
    <source>
        <dbReference type="SAM" id="Phobius"/>
    </source>
</evidence>
<dbReference type="InterPro" id="IPR054327">
    <property type="entry name" value="His-kinase-like_sensor"/>
</dbReference>
<dbReference type="CDD" id="cd00130">
    <property type="entry name" value="PAS"/>
    <property type="match status" value="1"/>
</dbReference>
<dbReference type="InterPro" id="IPR043128">
    <property type="entry name" value="Rev_trsase/Diguanyl_cyclase"/>
</dbReference>
<dbReference type="Proteomes" id="UP000189935">
    <property type="component" value="Chromosome I"/>
</dbReference>
<evidence type="ECO:0000256" key="1">
    <source>
        <dbReference type="ARBA" id="ARBA00012528"/>
    </source>
</evidence>
<proteinExistence type="predicted"/>
<dbReference type="Pfam" id="PF00990">
    <property type="entry name" value="GGDEF"/>
    <property type="match status" value="1"/>
</dbReference>
<dbReference type="GO" id="GO:0005886">
    <property type="term" value="C:plasma membrane"/>
    <property type="evidence" value="ECO:0007669"/>
    <property type="project" value="TreeGrafter"/>
</dbReference>
<dbReference type="FunFam" id="3.30.70.270:FF:000001">
    <property type="entry name" value="Diguanylate cyclase domain protein"/>
    <property type="match status" value="1"/>
</dbReference>
<dbReference type="AlphaFoldDB" id="A0A1M6ZF13"/>
<dbReference type="NCBIfam" id="TIGR00229">
    <property type="entry name" value="sensory_box"/>
    <property type="match status" value="1"/>
</dbReference>
<dbReference type="Pfam" id="PF08448">
    <property type="entry name" value="PAS_4"/>
    <property type="match status" value="1"/>
</dbReference>
<keyword evidence="3" id="KW-1133">Transmembrane helix</keyword>
<evidence type="ECO:0000259" key="5">
    <source>
        <dbReference type="PROSITE" id="PS50113"/>
    </source>
</evidence>
<keyword evidence="3" id="KW-0472">Membrane</keyword>
<dbReference type="InterPro" id="IPR029787">
    <property type="entry name" value="Nucleotide_cyclase"/>
</dbReference>
<dbReference type="SUPFAM" id="SSF55785">
    <property type="entry name" value="PYP-like sensor domain (PAS domain)"/>
    <property type="match status" value="1"/>
</dbReference>
<dbReference type="SMART" id="SM00091">
    <property type="entry name" value="PAS"/>
    <property type="match status" value="1"/>
</dbReference>
<sequence length="630" mass="69149">MNVAPHKFSQMPLRAAAFVALVCVTIVGLSVWREWEAREVTLKTAEVDLANLAHSLTQHAEDSLDLLDTGIVGVISRLETDGTGSDTISKLRKILVARKNSLKRIHNIVITDENGNSLASAMGTPINRDDREYFLHHQQSAERGVFVSHPFKSKLDTDWDIAVSRRFNHADGSFGGVVVASISSGYFAEFYRQFDNGAGGSVALVTADGIMVARSPDNESYAGRDLSDKPLFRDPALQSASGVYYFKSPLDGAERVSFYRRSDRFPLLLLTSRDQGEVLAPWRNAAIGRMMFVVALISLIAVIGAYLVRQLRRGHRMAAALAEKEANFRMLAEGSSDMVTRIGLDERIQYASPSSLRIVGWGPDQIVGTPALAGVNPADLAAVQQMVAAMKRGEVEEARVTFRTRHREKSEIWIESTLCVTRKVSGEIDGAVAISRDVTQQKDLEERLETLAIEDGLTGLANRRRFDERLAEEWTRAYRERTSLSLLMIDIDQFKSFNDKYGHPAGDKCLRAVARILAAEAKRITDLAARYGGEEFAMLLPNTDAAGCARIGERIRRELHEAGIPHMLNPPFALVTASLGGAVCRPASERSAGPASLVEQADRALYAAKAGGRNRLVMAEQTLQLVPVAS</sequence>
<gene>
    <name evidence="7" type="ORF">SAMN05444159_5527</name>
</gene>
<dbReference type="Gene3D" id="3.30.70.270">
    <property type="match status" value="1"/>
</dbReference>
<evidence type="ECO:0000259" key="6">
    <source>
        <dbReference type="PROSITE" id="PS50887"/>
    </source>
</evidence>
<dbReference type="InterPro" id="IPR000160">
    <property type="entry name" value="GGDEF_dom"/>
</dbReference>
<name>A0A1M6ZF13_9BRAD</name>
<dbReference type="CDD" id="cd12915">
    <property type="entry name" value="PDC2_DGC_like"/>
    <property type="match status" value="1"/>
</dbReference>
<feature type="domain" description="GGDEF" evidence="6">
    <location>
        <begin position="482"/>
        <end position="621"/>
    </location>
</feature>
<evidence type="ECO:0000259" key="4">
    <source>
        <dbReference type="PROSITE" id="PS50112"/>
    </source>
</evidence>
<dbReference type="CDD" id="cd12914">
    <property type="entry name" value="PDC1_DGC_like"/>
    <property type="match status" value="1"/>
</dbReference>
<evidence type="ECO:0000313" key="7">
    <source>
        <dbReference type="EMBL" id="SHL28959.1"/>
    </source>
</evidence>
<dbReference type="InterPro" id="IPR050469">
    <property type="entry name" value="Diguanylate_Cyclase"/>
</dbReference>
<dbReference type="InterPro" id="IPR000014">
    <property type="entry name" value="PAS"/>
</dbReference>